<organism evidence="2 3">
    <name type="scientific">Zeaxanthinibacter enoshimensis</name>
    <dbReference type="NCBI Taxonomy" id="392009"/>
    <lineage>
        <taxon>Bacteria</taxon>
        <taxon>Pseudomonadati</taxon>
        <taxon>Bacteroidota</taxon>
        <taxon>Flavobacteriia</taxon>
        <taxon>Flavobacteriales</taxon>
        <taxon>Flavobacteriaceae</taxon>
        <taxon>Zeaxanthinibacter</taxon>
    </lineage>
</organism>
<comment type="caution">
    <text evidence="2">The sequence shown here is derived from an EMBL/GenBank/DDBJ whole genome shotgun (WGS) entry which is preliminary data.</text>
</comment>
<feature type="signal peptide" evidence="1">
    <location>
        <begin position="1"/>
        <end position="22"/>
    </location>
</feature>
<proteinExistence type="predicted"/>
<evidence type="ECO:0000313" key="2">
    <source>
        <dbReference type="EMBL" id="TDQ30995.1"/>
    </source>
</evidence>
<gene>
    <name evidence="2" type="ORF">CLV82_1693</name>
</gene>
<name>A0A4R6TMU9_9FLAO</name>
<evidence type="ECO:0000256" key="1">
    <source>
        <dbReference type="SAM" id="SignalP"/>
    </source>
</evidence>
<dbReference type="Proteomes" id="UP000295468">
    <property type="component" value="Unassembled WGS sequence"/>
</dbReference>
<reference evidence="2 3" key="1">
    <citation type="submission" date="2019-03" db="EMBL/GenBank/DDBJ databases">
        <title>Genomic Encyclopedia of Archaeal and Bacterial Type Strains, Phase II (KMG-II): from individual species to whole genera.</title>
        <authorList>
            <person name="Goeker M."/>
        </authorList>
    </citation>
    <scope>NUCLEOTIDE SEQUENCE [LARGE SCALE GENOMIC DNA]</scope>
    <source>
        <strain evidence="2 3">DSM 18435</strain>
    </source>
</reference>
<keyword evidence="1" id="KW-0732">Signal</keyword>
<feature type="chain" id="PRO_5020246317" description="Adhesin" evidence="1">
    <location>
        <begin position="23"/>
        <end position="363"/>
    </location>
</feature>
<protein>
    <recommendedName>
        <fullName evidence="4">Adhesin</fullName>
    </recommendedName>
</protein>
<dbReference type="OrthoDB" id="1117657at2"/>
<evidence type="ECO:0008006" key="4">
    <source>
        <dbReference type="Google" id="ProtNLM"/>
    </source>
</evidence>
<dbReference type="AlphaFoldDB" id="A0A4R6TMU9"/>
<sequence>MKTLVFNLVLVLGIMSTGSLLAHDHDRKGKHTKEKTIKKEFKVSASGLLKVDNSFGNLVLTSWNEDRIAIEVHIKTNGDNEEKVQEKLDEISVEFEQSGETVSAKTKFNKGKTGWNWNWGGNKNVSMQVNYTIKLPVKHNVNLSNDYGAIILDRIDGHAKISCDYGRLDIGELRGRSNQLSFDYTSKSTIGYMNSGSISADYSGFTIEKAGDLQLNADYTNASVGTMENLEYSCDYGHLEVKEMNNVKGSGDYIDIALGTVHGNVDINADYGGISIDRMAADAGNLTIDSDYTGVKVGYAPQYNFSFEISAQYADVKGLDEMETDIRKIESVSKYYKGRYGSNSDGKKVYINSSYGGIRLYKN</sequence>
<keyword evidence="3" id="KW-1185">Reference proteome</keyword>
<dbReference type="RefSeq" id="WP_133643856.1">
    <property type="nucleotide sequence ID" value="NZ_SNYI01000002.1"/>
</dbReference>
<accession>A0A4R6TMU9</accession>
<evidence type="ECO:0000313" key="3">
    <source>
        <dbReference type="Proteomes" id="UP000295468"/>
    </source>
</evidence>
<dbReference type="EMBL" id="SNYI01000002">
    <property type="protein sequence ID" value="TDQ30995.1"/>
    <property type="molecule type" value="Genomic_DNA"/>
</dbReference>